<organism evidence="1 2">
    <name type="scientific">Lachnellula willkommii</name>
    <dbReference type="NCBI Taxonomy" id="215461"/>
    <lineage>
        <taxon>Eukaryota</taxon>
        <taxon>Fungi</taxon>
        <taxon>Dikarya</taxon>
        <taxon>Ascomycota</taxon>
        <taxon>Pezizomycotina</taxon>
        <taxon>Leotiomycetes</taxon>
        <taxon>Helotiales</taxon>
        <taxon>Lachnaceae</taxon>
        <taxon>Lachnellula</taxon>
    </lineage>
</organism>
<sequence>MAMNARSASQALRAFRPVAVRPAVIPVCRSYATSSEPDLKTTFQQVLPAKRELLKKVKALGDKVIGEVKVENTLGGMR</sequence>
<proteinExistence type="predicted"/>
<dbReference type="Proteomes" id="UP000315522">
    <property type="component" value="Unassembled WGS sequence"/>
</dbReference>
<protein>
    <submittedName>
        <fullName evidence="1">2-methylcitrate synthase, mitochondrial</fullName>
    </submittedName>
</protein>
<accession>A0A559M337</accession>
<keyword evidence="2" id="KW-1185">Reference proteome</keyword>
<dbReference type="EMBL" id="QGML01002494">
    <property type="protein sequence ID" value="TVY87378.1"/>
    <property type="molecule type" value="Genomic_DNA"/>
</dbReference>
<reference evidence="1 2" key="1">
    <citation type="submission" date="2018-05" db="EMBL/GenBank/DDBJ databases">
        <title>Genome sequencing and assembly of the regulated plant pathogen Lachnellula willkommii and related sister species for the development of diagnostic species identification markers.</title>
        <authorList>
            <person name="Giroux E."/>
            <person name="Bilodeau G."/>
        </authorList>
    </citation>
    <scope>NUCLEOTIDE SEQUENCE [LARGE SCALE GENOMIC DNA]</scope>
    <source>
        <strain evidence="1 2">CBS 172.35</strain>
    </source>
</reference>
<gene>
    <name evidence="1" type="primary">mcsA_0</name>
    <name evidence="1" type="ORF">LAWI1_G005514</name>
</gene>
<comment type="caution">
    <text evidence="1">The sequence shown here is derived from an EMBL/GenBank/DDBJ whole genome shotgun (WGS) entry which is preliminary data.</text>
</comment>
<dbReference type="AlphaFoldDB" id="A0A559M337"/>
<evidence type="ECO:0000313" key="1">
    <source>
        <dbReference type="EMBL" id="TVY87378.1"/>
    </source>
</evidence>
<name>A0A559M337_9HELO</name>
<evidence type="ECO:0000313" key="2">
    <source>
        <dbReference type="Proteomes" id="UP000315522"/>
    </source>
</evidence>